<proteinExistence type="predicted"/>
<name>A0AAJ0EAR9_9PEZI</name>
<gene>
    <name evidence="2" type="ORF">BDP81DRAFT_112736</name>
</gene>
<comment type="caution">
    <text evidence="2">The sequence shown here is derived from an EMBL/GenBank/DDBJ whole genome shotgun (WGS) entry which is preliminary data.</text>
</comment>
<dbReference type="EMBL" id="JAHMHQ010000025">
    <property type="protein sequence ID" value="KAK1624240.1"/>
    <property type="molecule type" value="Genomic_DNA"/>
</dbReference>
<reference evidence="2" key="1">
    <citation type="submission" date="2021-06" db="EMBL/GenBank/DDBJ databases">
        <title>Comparative genomics, transcriptomics and evolutionary studies reveal genomic signatures of adaptation to plant cell wall in hemibiotrophic fungi.</title>
        <authorList>
            <consortium name="DOE Joint Genome Institute"/>
            <person name="Baroncelli R."/>
            <person name="Diaz J.F."/>
            <person name="Benocci T."/>
            <person name="Peng M."/>
            <person name="Battaglia E."/>
            <person name="Haridas S."/>
            <person name="Andreopoulos W."/>
            <person name="Labutti K."/>
            <person name="Pangilinan J."/>
            <person name="Floch G.L."/>
            <person name="Makela M.R."/>
            <person name="Henrissat B."/>
            <person name="Grigoriev I.V."/>
            <person name="Crouch J.A."/>
            <person name="De Vries R.P."/>
            <person name="Sukno S.A."/>
            <person name="Thon M.R."/>
        </authorList>
    </citation>
    <scope>NUCLEOTIDE SEQUENCE</scope>
    <source>
        <strain evidence="2">CBS 102054</strain>
    </source>
</reference>
<evidence type="ECO:0000313" key="2">
    <source>
        <dbReference type="EMBL" id="KAK1624240.1"/>
    </source>
</evidence>
<evidence type="ECO:0000256" key="1">
    <source>
        <dbReference type="SAM" id="MobiDB-lite"/>
    </source>
</evidence>
<sequence length="151" mass="16864">MGRDHGLILDSSSFCLEPSDPFPDFTHILSPASCRRPGFDSFLNRLERDHPVCFLLPMAFSISFTSFSIIHIYPVPDIREQNSVFFESILYSWSAPTTPYPTSTLPSILQFPPDRPGTNPSAIHPPPLLDQSPPLPPPLPLFSEICKSRPS</sequence>
<dbReference type="GeneID" id="85466361"/>
<feature type="compositionally biased region" description="Pro residues" evidence="1">
    <location>
        <begin position="123"/>
        <end position="139"/>
    </location>
</feature>
<dbReference type="Proteomes" id="UP001243989">
    <property type="component" value="Unassembled WGS sequence"/>
</dbReference>
<organism evidence="2 3">
    <name type="scientific">Colletotrichum phormii</name>
    <dbReference type="NCBI Taxonomy" id="359342"/>
    <lineage>
        <taxon>Eukaryota</taxon>
        <taxon>Fungi</taxon>
        <taxon>Dikarya</taxon>
        <taxon>Ascomycota</taxon>
        <taxon>Pezizomycotina</taxon>
        <taxon>Sordariomycetes</taxon>
        <taxon>Hypocreomycetidae</taxon>
        <taxon>Glomerellales</taxon>
        <taxon>Glomerellaceae</taxon>
        <taxon>Colletotrichum</taxon>
        <taxon>Colletotrichum acutatum species complex</taxon>
    </lineage>
</organism>
<dbReference type="AlphaFoldDB" id="A0AAJ0EAR9"/>
<dbReference type="RefSeq" id="XP_060440235.1">
    <property type="nucleotide sequence ID" value="XM_060581499.1"/>
</dbReference>
<evidence type="ECO:0000313" key="3">
    <source>
        <dbReference type="Proteomes" id="UP001243989"/>
    </source>
</evidence>
<protein>
    <submittedName>
        <fullName evidence="2">Uncharacterized protein</fullName>
    </submittedName>
</protein>
<accession>A0AAJ0EAR9</accession>
<feature type="region of interest" description="Disordered" evidence="1">
    <location>
        <begin position="104"/>
        <end position="139"/>
    </location>
</feature>
<keyword evidence="3" id="KW-1185">Reference proteome</keyword>